<dbReference type="SUPFAM" id="SSF53756">
    <property type="entry name" value="UDP-Glycosyltransferase/glycogen phosphorylase"/>
    <property type="match status" value="1"/>
</dbReference>
<comment type="caution">
    <text evidence="3">The sequence shown here is derived from an EMBL/GenBank/DDBJ whole genome shotgun (WGS) entry which is preliminary data.</text>
</comment>
<dbReference type="OrthoDB" id="9803238at2"/>
<evidence type="ECO:0000313" key="4">
    <source>
        <dbReference type="Proteomes" id="UP000251075"/>
    </source>
</evidence>
<dbReference type="PANTHER" id="PTHR43174:SF1">
    <property type="entry name" value="UDP-N-ACETYLGLUCOSAMINE 2-EPIMERASE"/>
    <property type="match status" value="1"/>
</dbReference>
<gene>
    <name evidence="3" type="ORF">CU669_11085</name>
</gene>
<comment type="similarity">
    <text evidence="1">Belongs to the UDP-N-acetylglucosamine 2-epimerase family.</text>
</comment>
<dbReference type="Gene3D" id="3.40.50.2000">
    <property type="entry name" value="Glycogen Phosphorylase B"/>
    <property type="match status" value="2"/>
</dbReference>
<dbReference type="Proteomes" id="UP000251075">
    <property type="component" value="Unassembled WGS sequence"/>
</dbReference>
<dbReference type="Pfam" id="PF02350">
    <property type="entry name" value="Epimerase_2"/>
    <property type="match status" value="1"/>
</dbReference>
<dbReference type="InterPro" id="IPR003331">
    <property type="entry name" value="UDP_GlcNAc_Epimerase_2_dom"/>
</dbReference>
<proteinExistence type="inferred from homology"/>
<reference evidence="3 4" key="1">
    <citation type="submission" date="2017-11" db="EMBL/GenBank/DDBJ databases">
        <title>Draft genome sequence of magnetotactic bacterium Magnetospirillum kuznetsovii LBB-42.</title>
        <authorList>
            <person name="Grouzdev D.S."/>
            <person name="Rysina M.S."/>
            <person name="Baslerov R.V."/>
            <person name="Koziaeva V."/>
        </authorList>
    </citation>
    <scope>NUCLEOTIDE SEQUENCE [LARGE SCALE GENOMIC DNA]</scope>
    <source>
        <strain evidence="3 4">LBB-42</strain>
    </source>
</reference>
<dbReference type="GO" id="GO:0016853">
    <property type="term" value="F:isomerase activity"/>
    <property type="evidence" value="ECO:0007669"/>
    <property type="project" value="UniProtKB-KW"/>
</dbReference>
<accession>A0A364NXS2</accession>
<sequence>MKRICTVVGARPQLIKAAAVSSAIAHWNETGMEPLGEEIIHTGQHFDDRMSGVFFRELGIPVPVANLGISGGTHGAMTGAMLPALEQQFAERRPDAVLLYGDTNSTLAGALAAAKLCIPVVHVEAGPRMFDRSHPEEINRVVVDHVADLLLAPSEVSRRNLAAEGLVRGVHVVGDVMLDAVRMHAKSAIAPAMDRPFALCTVHRPQNVDDPLRMAKLMRALRAIPLAVLLPQHPRTLAAVKAHGLTWPTNVVVVEPLSYLETLGALSAATVVLSDSGGLPKEAYYLGHRSLTLSSETAWPELQECGATRVVGCDSDAIAGSLDWACEAPVASPNPFGDGDAGSKIVACLVAMLGGAAECGNPAVPSDGRTSS</sequence>
<keyword evidence="1" id="KW-0413">Isomerase</keyword>
<keyword evidence="4" id="KW-1185">Reference proteome</keyword>
<name>A0A364NXS2_9PROT</name>
<protein>
    <submittedName>
        <fullName evidence="3">UDP-N-acetylglucosamine 2-epimerase (Non-hydrolyzing)</fullName>
    </submittedName>
</protein>
<dbReference type="CDD" id="cd03786">
    <property type="entry name" value="GTB_UDP-GlcNAc_2-Epimerase"/>
    <property type="match status" value="1"/>
</dbReference>
<evidence type="ECO:0000259" key="2">
    <source>
        <dbReference type="Pfam" id="PF02350"/>
    </source>
</evidence>
<dbReference type="EMBL" id="PGTO01000007">
    <property type="protein sequence ID" value="RAU21843.1"/>
    <property type="molecule type" value="Genomic_DNA"/>
</dbReference>
<evidence type="ECO:0000313" key="3">
    <source>
        <dbReference type="EMBL" id="RAU21843.1"/>
    </source>
</evidence>
<dbReference type="NCBIfam" id="TIGR00236">
    <property type="entry name" value="wecB"/>
    <property type="match status" value="1"/>
</dbReference>
<dbReference type="AlphaFoldDB" id="A0A364NXS2"/>
<organism evidence="3 4">
    <name type="scientific">Paramagnetospirillum kuznetsovii</name>
    <dbReference type="NCBI Taxonomy" id="2053833"/>
    <lineage>
        <taxon>Bacteria</taxon>
        <taxon>Pseudomonadati</taxon>
        <taxon>Pseudomonadota</taxon>
        <taxon>Alphaproteobacteria</taxon>
        <taxon>Rhodospirillales</taxon>
        <taxon>Magnetospirillaceae</taxon>
        <taxon>Paramagnetospirillum</taxon>
    </lineage>
</organism>
<dbReference type="InterPro" id="IPR029767">
    <property type="entry name" value="WecB-like"/>
</dbReference>
<dbReference type="PANTHER" id="PTHR43174">
    <property type="entry name" value="UDP-N-ACETYLGLUCOSAMINE 2-EPIMERASE"/>
    <property type="match status" value="1"/>
</dbReference>
<dbReference type="RefSeq" id="WP_112144626.1">
    <property type="nucleotide sequence ID" value="NZ_PGTO01000007.1"/>
</dbReference>
<evidence type="ECO:0000256" key="1">
    <source>
        <dbReference type="RuleBase" id="RU003513"/>
    </source>
</evidence>
<feature type="domain" description="UDP-N-acetylglucosamine 2-epimerase" evidence="2">
    <location>
        <begin position="37"/>
        <end position="349"/>
    </location>
</feature>